<dbReference type="InterPro" id="IPR011528">
    <property type="entry name" value="NERD"/>
</dbReference>
<comment type="caution">
    <text evidence="2">The sequence shown here is derived from an EMBL/GenBank/DDBJ whole genome shotgun (WGS) entry which is preliminary data.</text>
</comment>
<dbReference type="Proteomes" id="UP001595817">
    <property type="component" value="Unassembled WGS sequence"/>
</dbReference>
<dbReference type="Pfam" id="PF08378">
    <property type="entry name" value="NERD"/>
    <property type="match status" value="1"/>
</dbReference>
<evidence type="ECO:0000259" key="1">
    <source>
        <dbReference type="PROSITE" id="PS50965"/>
    </source>
</evidence>
<accession>A0ABV8X7F0</accession>
<feature type="domain" description="NERD" evidence="1">
    <location>
        <begin position="38"/>
        <end position="156"/>
    </location>
</feature>
<keyword evidence="3" id="KW-1185">Reference proteome</keyword>
<organism evidence="2 3">
    <name type="scientific">Chungangia koreensis</name>
    <dbReference type="NCBI Taxonomy" id="752657"/>
    <lineage>
        <taxon>Bacteria</taxon>
        <taxon>Bacillati</taxon>
        <taxon>Bacillota</taxon>
        <taxon>Bacilli</taxon>
        <taxon>Lactobacillales</taxon>
        <taxon>Chungangia</taxon>
    </lineage>
</organism>
<dbReference type="EMBL" id="JBHSEC010000022">
    <property type="protein sequence ID" value="MFC4411826.1"/>
    <property type="molecule type" value="Genomic_DNA"/>
</dbReference>
<dbReference type="PROSITE" id="PS50965">
    <property type="entry name" value="NERD"/>
    <property type="match status" value="1"/>
</dbReference>
<name>A0ABV8X7F0_9LACT</name>
<evidence type="ECO:0000313" key="3">
    <source>
        <dbReference type="Proteomes" id="UP001595817"/>
    </source>
</evidence>
<gene>
    <name evidence="2" type="ORF">ACFOZY_15660</name>
</gene>
<dbReference type="RefSeq" id="WP_378157384.1">
    <property type="nucleotide sequence ID" value="NZ_JBHSEC010000022.1"/>
</dbReference>
<protein>
    <submittedName>
        <fullName evidence="2">Nuclease-related domain-containing protein</fullName>
    </submittedName>
</protein>
<reference evidence="3" key="1">
    <citation type="journal article" date="2019" name="Int. J. Syst. Evol. Microbiol.">
        <title>The Global Catalogue of Microorganisms (GCM) 10K type strain sequencing project: providing services to taxonomists for standard genome sequencing and annotation.</title>
        <authorList>
            <consortium name="The Broad Institute Genomics Platform"/>
            <consortium name="The Broad Institute Genome Sequencing Center for Infectious Disease"/>
            <person name="Wu L."/>
            <person name="Ma J."/>
        </authorList>
    </citation>
    <scope>NUCLEOTIDE SEQUENCE [LARGE SCALE GENOMIC DNA]</scope>
    <source>
        <strain evidence="3">CCUG 59778</strain>
    </source>
</reference>
<evidence type="ECO:0000313" key="2">
    <source>
        <dbReference type="EMBL" id="MFC4411826.1"/>
    </source>
</evidence>
<sequence>MKRGKPVKLSLLEAVWRYLPVGDSYEETSREMIRRRQAGFVGEQRGDAEWKLLDSLEPFDLLHDLHLPIEEVTYQLDTIFISRKFILIVEMKNIAGEVNFDEEKHQFTRRKEDEPTIGLSNPADQVERHRRKLSAVLLHGLGIQLPIIGAVVFANSSTIIGKTVPGIITIHLSGLQRLLDNLYEYYTQDVLSPGQARQLADYLQTIHSPKMVYPTSLIPEAVFKRLRNGVMCTRCDRVQMHYEWKTWTCPRCGLRDKNGHIRALQDYRLLYGETITNKQFREFCRIESISASSRLLRELNLPFTGSYRNRTYRLK</sequence>
<proteinExistence type="predicted"/>